<dbReference type="SUPFAM" id="SSF51735">
    <property type="entry name" value="NAD(P)-binding Rossmann-fold domains"/>
    <property type="match status" value="1"/>
</dbReference>
<dbReference type="AlphaFoldDB" id="A0A7X6MNZ7"/>
<protein>
    <recommendedName>
        <fullName evidence="3">Dihydrodipicolinate reductase</fullName>
    </recommendedName>
</protein>
<name>A0A7X6MNZ7_9MYCO</name>
<accession>A0A7X6MNZ7</accession>
<evidence type="ECO:0000313" key="2">
    <source>
        <dbReference type="Proteomes" id="UP000518188"/>
    </source>
</evidence>
<dbReference type="Gene3D" id="3.40.50.720">
    <property type="entry name" value="NAD(P)-binding Rossmann-like Domain"/>
    <property type="match status" value="1"/>
</dbReference>
<evidence type="ECO:0000313" key="1">
    <source>
        <dbReference type="EMBL" id="NKZ11268.1"/>
    </source>
</evidence>
<reference evidence="1 2" key="1">
    <citation type="submission" date="2020-04" db="EMBL/GenBank/DDBJ databases">
        <title>MicrobeNet Type strains.</title>
        <authorList>
            <person name="Nicholson A.C."/>
        </authorList>
    </citation>
    <scope>NUCLEOTIDE SEQUENCE [LARGE SCALE GENOMIC DNA]</scope>
    <source>
        <strain evidence="1 2">ATCC 700731</strain>
    </source>
</reference>
<dbReference type="CDD" id="cd24146">
    <property type="entry name" value="nat-AmDH_N_like"/>
    <property type="match status" value="1"/>
</dbReference>
<evidence type="ECO:0008006" key="3">
    <source>
        <dbReference type="Google" id="ProtNLM"/>
    </source>
</evidence>
<comment type="caution">
    <text evidence="1">The sequence shown here is derived from an EMBL/GenBank/DDBJ whole genome shotgun (WGS) entry which is preliminary data.</text>
</comment>
<dbReference type="Proteomes" id="UP000518188">
    <property type="component" value="Unassembled WGS sequence"/>
</dbReference>
<dbReference type="EMBL" id="JAAXPJ010000003">
    <property type="protein sequence ID" value="NKZ11268.1"/>
    <property type="molecule type" value="Genomic_DNA"/>
</dbReference>
<sequence length="352" mass="38453">MEKLRVIQWTTGKVGKLSTRAILDDPRLELAGLYAYSPDKAGVDAGALCGRPDTGVLATTDVDDLIALDADTVLYTPFMADVDHAVRLLESGLDVISTNLFLNVGGIQGETRDRIADACSRGDSSFYVTGVNPGWINSMTAHMTAVCRDVQQVSVFESADVSVYESPETWQALGFSLMEATPAVIEVAKMWLSTFYDSVQRMGTALGYALDDMEFFVDYATASERVDLGWFAMEKDTIAAIRAGWNGKVNGKTVLQSNVAWYLTKKLNEGWEFDDDHYHVVIKGEPDVDVRIRFIPPKSWGNHEWDTMTALPAVNAAFDVAAAPAGILTLKEAGLSSAPAGIWTEERSELFA</sequence>
<organism evidence="1 2">
    <name type="scientific">Mycolicibacterium septicum DSM 44393</name>
    <dbReference type="NCBI Taxonomy" id="1341646"/>
    <lineage>
        <taxon>Bacteria</taxon>
        <taxon>Bacillati</taxon>
        <taxon>Actinomycetota</taxon>
        <taxon>Actinomycetes</taxon>
        <taxon>Mycobacteriales</taxon>
        <taxon>Mycobacteriaceae</taxon>
        <taxon>Mycolicibacterium</taxon>
    </lineage>
</organism>
<gene>
    <name evidence="1" type="ORF">HGA11_09795</name>
</gene>
<dbReference type="InterPro" id="IPR036291">
    <property type="entry name" value="NAD(P)-bd_dom_sf"/>
</dbReference>
<proteinExistence type="predicted"/>